<feature type="signal peptide" evidence="1">
    <location>
        <begin position="1"/>
        <end position="20"/>
    </location>
</feature>
<evidence type="ECO:0000313" key="3">
    <source>
        <dbReference type="Proteomes" id="UP001164459"/>
    </source>
</evidence>
<proteinExistence type="predicted"/>
<evidence type="ECO:0000313" key="2">
    <source>
        <dbReference type="EMBL" id="WAS95677.1"/>
    </source>
</evidence>
<protein>
    <recommendedName>
        <fullName evidence="4">Lipoprotein</fullName>
    </recommendedName>
</protein>
<keyword evidence="3" id="KW-1185">Reference proteome</keyword>
<organism evidence="2 3">
    <name type="scientific">Nannocystis punicea</name>
    <dbReference type="NCBI Taxonomy" id="2995304"/>
    <lineage>
        <taxon>Bacteria</taxon>
        <taxon>Pseudomonadati</taxon>
        <taxon>Myxococcota</taxon>
        <taxon>Polyangia</taxon>
        <taxon>Nannocystales</taxon>
        <taxon>Nannocystaceae</taxon>
        <taxon>Nannocystis</taxon>
    </lineage>
</organism>
<evidence type="ECO:0008006" key="4">
    <source>
        <dbReference type="Google" id="ProtNLM"/>
    </source>
</evidence>
<dbReference type="EMBL" id="CP114040">
    <property type="protein sequence ID" value="WAS95677.1"/>
    <property type="molecule type" value="Genomic_DNA"/>
</dbReference>
<evidence type="ECO:0000256" key="1">
    <source>
        <dbReference type="SAM" id="SignalP"/>
    </source>
</evidence>
<accession>A0ABY7H8T5</accession>
<reference evidence="2" key="1">
    <citation type="submission" date="2022-11" db="EMBL/GenBank/DDBJ databases">
        <title>Minimal conservation of predation-associated metabolite biosynthetic gene clusters underscores biosynthetic potential of Myxococcota including descriptions for ten novel species: Archangium lansinium sp. nov., Myxococcus landrumus sp. nov., Nannocystis bai.</title>
        <authorList>
            <person name="Ahearne A."/>
            <person name="Stevens C."/>
            <person name="Dowd S."/>
        </authorList>
    </citation>
    <scope>NUCLEOTIDE SEQUENCE</scope>
    <source>
        <strain evidence="2">Fl3</strain>
    </source>
</reference>
<keyword evidence="1" id="KW-0732">Signal</keyword>
<dbReference type="RefSeq" id="WP_269038023.1">
    <property type="nucleotide sequence ID" value="NZ_CP114040.1"/>
</dbReference>
<gene>
    <name evidence="2" type="ORF">O0S08_05900</name>
</gene>
<feature type="chain" id="PRO_5045150868" description="Lipoprotein" evidence="1">
    <location>
        <begin position="21"/>
        <end position="520"/>
    </location>
</feature>
<sequence length="520" mass="55450">MPHPALAYRTALVVALFALAGCSRGCSLEPADPCDEDGDCDAPETCLRGYCRSPHFVALDRECRAAPDCREKGNCGALIVRSFLGADNSLECGAVDEADCRAAQVCATYGKCSMYDGFCVAAKDEDCVASQRCGSHEECSVDSFECVRRWPECSRFSPPPGAPGWYQAAEAAVVVDMQRMGGPWQPGAVESAVIACEARLAQGGWSRVRLAGRCKDGPGFRSEPATFLLSGVRLAPGDELAVAVQANNERGRASSDSFVKAKYTGASPFQGGAGEETLICHVVAREVARSLVADALTRAGEELSGVRAIRPRSFGPPPLERAREAIGEAAVWMGWTDPEVGALLQQTTEVEQAWRQHLVAWLTALREQATPPGAAARAEKLAIQATAHVCGERLAALRKGARPTEASACGLELTVTNRGKAAETFAPRFFEMEWLSVVGGVAERVEVEPIGGVRVVELPARGTAKFVLTGKEKDLPLATSAPGDFTLLHGRVTFFSEITLRAEPAADRPSGKKAKQTKRK</sequence>
<name>A0ABY7H8T5_9BACT</name>
<dbReference type="Proteomes" id="UP001164459">
    <property type="component" value="Chromosome"/>
</dbReference>